<dbReference type="InterPro" id="IPR011262">
    <property type="entry name" value="DNA-dir_RNA_pol_insert"/>
</dbReference>
<keyword evidence="4" id="KW-0804">Transcription</keyword>
<keyword evidence="6" id="KW-0812">Transmembrane</keyword>
<dbReference type="InterPro" id="IPR033901">
    <property type="entry name" value="RNAPI/III_AC40"/>
</dbReference>
<evidence type="ECO:0000256" key="4">
    <source>
        <dbReference type="ARBA" id="ARBA00023163"/>
    </source>
</evidence>
<feature type="domain" description="DNA-directed RNA polymerase RpoA/D/Rpb3-type" evidence="7">
    <location>
        <begin position="131"/>
        <end position="369"/>
    </location>
</feature>
<evidence type="ECO:0000259" key="7">
    <source>
        <dbReference type="SMART" id="SM00662"/>
    </source>
</evidence>
<feature type="non-terminal residue" evidence="8">
    <location>
        <position position="395"/>
    </location>
</feature>
<keyword evidence="3" id="KW-0240">DNA-directed RNA polymerase</keyword>
<evidence type="ECO:0000256" key="2">
    <source>
        <dbReference type="ARBA" id="ARBA00022083"/>
    </source>
</evidence>
<proteinExistence type="predicted"/>
<keyword evidence="6" id="KW-0472">Membrane</keyword>
<dbReference type="Proteomes" id="UP001164746">
    <property type="component" value="Chromosome 11"/>
</dbReference>
<feature type="transmembrane region" description="Helical" evidence="6">
    <location>
        <begin position="29"/>
        <end position="61"/>
    </location>
</feature>
<dbReference type="InterPro" id="IPR001514">
    <property type="entry name" value="DNA-dir_RNA_pol_30-40kDasu_CS"/>
</dbReference>
<evidence type="ECO:0000313" key="8">
    <source>
        <dbReference type="EMBL" id="WAR19660.1"/>
    </source>
</evidence>
<evidence type="ECO:0000313" key="9">
    <source>
        <dbReference type="Proteomes" id="UP001164746"/>
    </source>
</evidence>
<comment type="subcellular location">
    <subcellularLocation>
        <location evidence="1">Nucleus</location>
    </subcellularLocation>
</comment>
<gene>
    <name evidence="8" type="ORF">MAR_001498</name>
</gene>
<evidence type="ECO:0000256" key="5">
    <source>
        <dbReference type="ARBA" id="ARBA00023242"/>
    </source>
</evidence>
<dbReference type="InterPro" id="IPR050518">
    <property type="entry name" value="Rpo3/RPB3_RNA_Pol_subunit"/>
</dbReference>
<dbReference type="InterPro" id="IPR036643">
    <property type="entry name" value="RNApol_insert_sf"/>
</dbReference>
<evidence type="ECO:0000256" key="1">
    <source>
        <dbReference type="ARBA" id="ARBA00004123"/>
    </source>
</evidence>
<dbReference type="SMART" id="SM00662">
    <property type="entry name" value="RPOLD"/>
    <property type="match status" value="1"/>
</dbReference>
<evidence type="ECO:0000256" key="6">
    <source>
        <dbReference type="SAM" id="Phobius"/>
    </source>
</evidence>
<reference evidence="8" key="1">
    <citation type="submission" date="2022-11" db="EMBL/GenBank/DDBJ databases">
        <title>Centuries of genome instability and evolution in soft-shell clam transmissible cancer (bioRxiv).</title>
        <authorList>
            <person name="Hart S.F.M."/>
            <person name="Yonemitsu M.A."/>
            <person name="Giersch R.M."/>
            <person name="Beal B.F."/>
            <person name="Arriagada G."/>
            <person name="Davis B.W."/>
            <person name="Ostrander E.A."/>
            <person name="Goff S.P."/>
            <person name="Metzger M.J."/>
        </authorList>
    </citation>
    <scope>NUCLEOTIDE SEQUENCE</scope>
    <source>
        <strain evidence="8">MELC-2E11</strain>
        <tissue evidence="8">Siphon/mantle</tissue>
    </source>
</reference>
<feature type="transmembrane region" description="Helical" evidence="6">
    <location>
        <begin position="68"/>
        <end position="93"/>
    </location>
</feature>
<dbReference type="EMBL" id="CP111022">
    <property type="protein sequence ID" value="WAR19660.1"/>
    <property type="molecule type" value="Genomic_DNA"/>
</dbReference>
<protein>
    <recommendedName>
        <fullName evidence="2">DNA-directed RNA polymerases I and III subunit RPAC1</fullName>
    </recommendedName>
</protein>
<dbReference type="PANTHER" id="PTHR11800:SF13">
    <property type="entry name" value="DNA-DIRECTED RNA POLYMERASES I AND III SUBUNIT RPAC1"/>
    <property type="match status" value="1"/>
</dbReference>
<dbReference type="InterPro" id="IPR011263">
    <property type="entry name" value="DNA-dir_RNA_pol_RpoA/D/Rpb3"/>
</dbReference>
<dbReference type="Gene3D" id="2.170.120.12">
    <property type="entry name" value="DNA-directed RNA polymerase, insert domain"/>
    <property type="match status" value="1"/>
</dbReference>
<organism evidence="8 9">
    <name type="scientific">Mya arenaria</name>
    <name type="common">Soft-shell clam</name>
    <dbReference type="NCBI Taxonomy" id="6604"/>
    <lineage>
        <taxon>Eukaryota</taxon>
        <taxon>Metazoa</taxon>
        <taxon>Spiralia</taxon>
        <taxon>Lophotrochozoa</taxon>
        <taxon>Mollusca</taxon>
        <taxon>Bivalvia</taxon>
        <taxon>Autobranchia</taxon>
        <taxon>Heteroconchia</taxon>
        <taxon>Euheterodonta</taxon>
        <taxon>Imparidentia</taxon>
        <taxon>Neoheterodontei</taxon>
        <taxon>Myida</taxon>
        <taxon>Myoidea</taxon>
        <taxon>Myidae</taxon>
        <taxon>Mya</taxon>
    </lineage>
</organism>
<dbReference type="SUPFAM" id="SSF55257">
    <property type="entry name" value="RBP11-like subunits of RNA polymerase"/>
    <property type="match status" value="1"/>
</dbReference>
<name>A0ABY7FC00_MYAAR</name>
<dbReference type="PANTHER" id="PTHR11800">
    <property type="entry name" value="DNA-DIRECTED RNA POLYMERASE"/>
    <property type="match status" value="1"/>
</dbReference>
<sequence length="395" mass="45822">MTKHNQREEITHRCGYFHGCLPFFLLPTFFFFIIIVIIFFFFTFFLFIIFFLIFCFLFLLFDFNLSFFFINFFFTLLLFFFILFFISIFLVSFKVHSTDFPGSYDGYDDAWNKEKFEKNFRIEVGRLAADELEFDMIGIDAAIANAFRRILLSEVPTMAIEKVHIFNNTSIIQDEVLAHRLGLIPIKADPRLFQYKQNLTSFLLLIADADPTEEDTIQFELKVKCTRNPKTDDPDNMYKDHKVTTRHLKWVPIGNQANIFKEGDIRPVHVTEDEPILIAKLRPGQELDLKLFCVKGIATASYRLLPEITLLKPVTGELAVKLQKCFSSGVIEIDTVDVNVESTGILPPEVLVSQAIQVLMTKCRDLSRELDETDKMEMIQVQKGTSEDEAQSFYT</sequence>
<accession>A0ABY7FC00</accession>
<keyword evidence="6" id="KW-1133">Transmembrane helix</keyword>
<dbReference type="InterPro" id="IPR036603">
    <property type="entry name" value="RBP11-like"/>
</dbReference>
<dbReference type="Pfam" id="PF01193">
    <property type="entry name" value="RNA_pol_L"/>
    <property type="match status" value="1"/>
</dbReference>
<evidence type="ECO:0000256" key="3">
    <source>
        <dbReference type="ARBA" id="ARBA00022478"/>
    </source>
</evidence>
<dbReference type="PROSITE" id="PS00446">
    <property type="entry name" value="RNA_POL_D_30KD"/>
    <property type="match status" value="1"/>
</dbReference>
<dbReference type="CDD" id="cd07032">
    <property type="entry name" value="RNAP_I_II_AC40"/>
    <property type="match status" value="1"/>
</dbReference>
<keyword evidence="5" id="KW-0539">Nucleus</keyword>
<dbReference type="SUPFAM" id="SSF56553">
    <property type="entry name" value="Insert subdomain of RNA polymerase alpha subunit"/>
    <property type="match status" value="1"/>
</dbReference>
<dbReference type="Gene3D" id="3.30.1360.10">
    <property type="entry name" value="RNA polymerase, RBP11-like subunit"/>
    <property type="match status" value="2"/>
</dbReference>
<dbReference type="Pfam" id="PF01000">
    <property type="entry name" value="RNA_pol_A_bac"/>
    <property type="match status" value="1"/>
</dbReference>
<keyword evidence="9" id="KW-1185">Reference proteome</keyword>